<proteinExistence type="predicted"/>
<reference evidence="2 3" key="1">
    <citation type="submission" date="2024-02" db="EMBL/GenBank/DDBJ databases">
        <authorList>
            <person name="Chen Y."/>
            <person name="Shah S."/>
            <person name="Dougan E. K."/>
            <person name="Thang M."/>
            <person name="Chan C."/>
        </authorList>
    </citation>
    <scope>NUCLEOTIDE SEQUENCE [LARGE SCALE GENOMIC DNA]</scope>
</reference>
<keyword evidence="3" id="KW-1185">Reference proteome</keyword>
<accession>A0ABP0M7V9</accession>
<gene>
    <name evidence="2" type="ORF">SCF082_LOCUS26631</name>
</gene>
<name>A0ABP0M7V9_9DINO</name>
<organism evidence="2 3">
    <name type="scientific">Durusdinium trenchii</name>
    <dbReference type="NCBI Taxonomy" id="1381693"/>
    <lineage>
        <taxon>Eukaryota</taxon>
        <taxon>Sar</taxon>
        <taxon>Alveolata</taxon>
        <taxon>Dinophyceae</taxon>
        <taxon>Suessiales</taxon>
        <taxon>Symbiodiniaceae</taxon>
        <taxon>Durusdinium</taxon>
    </lineage>
</organism>
<protein>
    <recommendedName>
        <fullName evidence="4">Transposase</fullName>
    </recommendedName>
</protein>
<evidence type="ECO:0000313" key="3">
    <source>
        <dbReference type="Proteomes" id="UP001642464"/>
    </source>
</evidence>
<dbReference type="Proteomes" id="UP001642464">
    <property type="component" value="Unassembled WGS sequence"/>
</dbReference>
<comment type="caution">
    <text evidence="2">The sequence shown here is derived from an EMBL/GenBank/DDBJ whole genome shotgun (WGS) entry which is preliminary data.</text>
</comment>
<evidence type="ECO:0000313" key="2">
    <source>
        <dbReference type="EMBL" id="CAK9047563.1"/>
    </source>
</evidence>
<sequence length="293" mass="34306">MARQFNPFPDPKKGKGRMVLKRPASAKTPAWKKVAYVRGVLTVPPRGVRREQTHWKRTMTQLLSRSDTQIVKTLIEDKLLPDWSGKKGILSKSRPRCFWHFFFVYPWHRRLEEIRRKFVEKKEKHIVFGKSKTWIDVEGDEVTFDRHDISQDPVLGHEVKGDKCVLWEQWCGLVRRGKPETLIMTRLKPGLTVHRAPGPGPISKHDWTPLGKKHLAGKNIIFHTDSARAYKLKLRDVLHDSVVHKKKRVKKSLKRLHFKIRAAQYEYWYRGSDMWKCTGDLVQDHMSGIVAQP</sequence>
<dbReference type="EMBL" id="CAXAMM010020258">
    <property type="protein sequence ID" value="CAK9047563.1"/>
    <property type="molecule type" value="Genomic_DNA"/>
</dbReference>
<evidence type="ECO:0008006" key="4">
    <source>
        <dbReference type="Google" id="ProtNLM"/>
    </source>
</evidence>
<evidence type="ECO:0000256" key="1">
    <source>
        <dbReference type="SAM" id="MobiDB-lite"/>
    </source>
</evidence>
<feature type="region of interest" description="Disordered" evidence="1">
    <location>
        <begin position="1"/>
        <end position="24"/>
    </location>
</feature>